<evidence type="ECO:0000313" key="3">
    <source>
        <dbReference type="Proteomes" id="UP000199074"/>
    </source>
</evidence>
<proteinExistence type="predicted"/>
<protein>
    <submittedName>
        <fullName evidence="2">Uncharacterized protein</fullName>
    </submittedName>
</protein>
<dbReference type="EMBL" id="FPCK01000001">
    <property type="protein sequence ID" value="SFV32535.1"/>
    <property type="molecule type" value="Genomic_DNA"/>
</dbReference>
<dbReference type="RefSeq" id="WP_092423237.1">
    <property type="nucleotide sequence ID" value="NZ_FPCK01000001.1"/>
</dbReference>
<keyword evidence="3" id="KW-1185">Reference proteome</keyword>
<sequence length="64" mass="7461">MGPVKELVETVGLVMQEMVRTNIALEETAKALAQLAHIFEQRLEEERRDREIAEEVRRQLKDRG</sequence>
<reference evidence="2 3" key="1">
    <citation type="submission" date="2016-10" db="EMBL/GenBank/DDBJ databases">
        <authorList>
            <person name="de Groot N.N."/>
        </authorList>
    </citation>
    <scope>NUCLEOTIDE SEQUENCE [LARGE SCALE GENOMIC DNA]</scope>
    <source>
        <strain evidence="2 3">IPL20</strain>
    </source>
</reference>
<keyword evidence="1" id="KW-0175">Coiled coil</keyword>
<evidence type="ECO:0000256" key="1">
    <source>
        <dbReference type="SAM" id="Coils"/>
    </source>
</evidence>
<organism evidence="2 3">
    <name type="scientific">Devosia crocina</name>
    <dbReference type="NCBI Taxonomy" id="429728"/>
    <lineage>
        <taxon>Bacteria</taxon>
        <taxon>Pseudomonadati</taxon>
        <taxon>Pseudomonadota</taxon>
        <taxon>Alphaproteobacteria</taxon>
        <taxon>Hyphomicrobiales</taxon>
        <taxon>Devosiaceae</taxon>
        <taxon>Devosia</taxon>
    </lineage>
</organism>
<dbReference type="Proteomes" id="UP000199074">
    <property type="component" value="Unassembled WGS sequence"/>
</dbReference>
<name>A0A1I7NCX0_9HYPH</name>
<feature type="coiled-coil region" evidence="1">
    <location>
        <begin position="36"/>
        <end position="63"/>
    </location>
</feature>
<accession>A0A1I7NCX0</accession>
<dbReference type="STRING" id="429728.SAMN05216456_1682"/>
<gene>
    <name evidence="2" type="ORF">SAMN05216456_1682</name>
</gene>
<evidence type="ECO:0000313" key="2">
    <source>
        <dbReference type="EMBL" id="SFV32535.1"/>
    </source>
</evidence>
<dbReference type="AlphaFoldDB" id="A0A1I7NCX0"/>